<dbReference type="RefSeq" id="WP_048709141.1">
    <property type="nucleotide sequence ID" value="NZ_CP014646.1"/>
</dbReference>
<keyword evidence="7" id="KW-1185">Reference proteome</keyword>
<dbReference type="GO" id="GO:0005829">
    <property type="term" value="C:cytosol"/>
    <property type="evidence" value="ECO:0007669"/>
    <property type="project" value="TreeGrafter"/>
</dbReference>
<evidence type="ECO:0000313" key="6">
    <source>
        <dbReference type="EMBL" id="AMO35988.1"/>
    </source>
</evidence>
<evidence type="ECO:0000259" key="4">
    <source>
        <dbReference type="Pfam" id="PF00465"/>
    </source>
</evidence>
<dbReference type="SUPFAM" id="SSF56796">
    <property type="entry name" value="Dehydroquinate synthase-like"/>
    <property type="match status" value="1"/>
</dbReference>
<gene>
    <name evidence="6" type="ORF">AC731_002940</name>
</gene>
<dbReference type="PANTHER" id="PTHR43633:SF1">
    <property type="entry name" value="ALCOHOL DEHYDROGENASE YQHD"/>
    <property type="match status" value="1"/>
</dbReference>
<dbReference type="AlphaFoldDB" id="A0A140IE13"/>
<organism evidence="6 7">
    <name type="scientific">Thauera humireducens</name>
    <dbReference type="NCBI Taxonomy" id="1134435"/>
    <lineage>
        <taxon>Bacteria</taxon>
        <taxon>Pseudomonadati</taxon>
        <taxon>Pseudomonadota</taxon>
        <taxon>Betaproteobacteria</taxon>
        <taxon>Rhodocyclales</taxon>
        <taxon>Zoogloeaceae</taxon>
        <taxon>Thauera</taxon>
    </lineage>
</organism>
<keyword evidence="3" id="KW-0560">Oxidoreductase</keyword>
<dbReference type="CDD" id="cd08187">
    <property type="entry name" value="BDH"/>
    <property type="match status" value="1"/>
</dbReference>
<reference evidence="7" key="1">
    <citation type="submission" date="2016-03" db="EMBL/GenBank/DDBJ databases">
        <authorList>
            <person name="Ma C."/>
            <person name="Zhou S."/>
            <person name="Yang G."/>
        </authorList>
    </citation>
    <scope>NUCLEOTIDE SEQUENCE [LARGE SCALE GENOMIC DNA]</scope>
    <source>
        <strain evidence="7">SgZ-1</strain>
    </source>
</reference>
<dbReference type="InterPro" id="IPR018211">
    <property type="entry name" value="ADH_Fe_CS"/>
</dbReference>
<dbReference type="Gene3D" id="1.20.1090.10">
    <property type="entry name" value="Dehydroquinate synthase-like - alpha domain"/>
    <property type="match status" value="1"/>
</dbReference>
<dbReference type="KEGG" id="thu:AC731_002940"/>
<feature type="domain" description="Fe-containing alcohol dehydrogenase-like C-terminal" evidence="5">
    <location>
        <begin position="187"/>
        <end position="356"/>
    </location>
</feature>
<dbReference type="FunFam" id="1.20.1090.10:FF:000005">
    <property type="entry name" value="Alcohol dehydrogenase YqhD"/>
    <property type="match status" value="1"/>
</dbReference>
<feature type="domain" description="Alcohol dehydrogenase iron-type/glycerol dehydrogenase GldA" evidence="4">
    <location>
        <begin position="9"/>
        <end position="175"/>
    </location>
</feature>
<dbReference type="EMBL" id="CP014646">
    <property type="protein sequence ID" value="AMO35988.1"/>
    <property type="molecule type" value="Genomic_DNA"/>
</dbReference>
<comment type="similarity">
    <text evidence="2">Belongs to the iron-containing alcohol dehydrogenase family.</text>
</comment>
<name>A0A140IE13_9RHOO</name>
<protein>
    <submittedName>
        <fullName evidence="6">Aldehyde reductase</fullName>
    </submittedName>
</protein>
<dbReference type="FunFam" id="3.40.50.1970:FF:000003">
    <property type="entry name" value="Alcohol dehydrogenase, iron-containing"/>
    <property type="match status" value="1"/>
</dbReference>
<evidence type="ECO:0000313" key="7">
    <source>
        <dbReference type="Proteomes" id="UP000036902"/>
    </source>
</evidence>
<dbReference type="GO" id="GO:0008106">
    <property type="term" value="F:alcohol dehydrogenase (NADP+) activity"/>
    <property type="evidence" value="ECO:0007669"/>
    <property type="project" value="TreeGrafter"/>
</dbReference>
<dbReference type="InterPro" id="IPR044731">
    <property type="entry name" value="BDH-like"/>
</dbReference>
<dbReference type="GO" id="GO:1990362">
    <property type="term" value="F:butanol dehydrogenase (NAD+) activity"/>
    <property type="evidence" value="ECO:0007669"/>
    <property type="project" value="InterPro"/>
</dbReference>
<dbReference type="GO" id="GO:0046872">
    <property type="term" value="F:metal ion binding"/>
    <property type="evidence" value="ECO:0007669"/>
    <property type="project" value="InterPro"/>
</dbReference>
<evidence type="ECO:0000259" key="5">
    <source>
        <dbReference type="Pfam" id="PF25137"/>
    </source>
</evidence>
<dbReference type="InterPro" id="IPR001670">
    <property type="entry name" value="ADH_Fe/GldA"/>
</dbReference>
<sequence length="385" mass="42052">MLNFDYYNPTRIVFGKDSIARLDELVPADARVMVLYGGGSAERNGTLAEVEAALGARTVQRFGGIEPNPAYETLMGAVEQIRREKLDFLLAVGGGSVIDGTKFVAAAVNYAGEPWNILETGGKHVTQALPMGCVLTLPATGSEMNCFSVVTRKSLQAKLSFASPLVFPRFSVLDPVKTFTLPPRQIANGAVDAFVHVMEQYMTYPVNAPVQDRYAESLLQTLIEVGPQALATPEDYEVRANLMWTATQALNGLIGAGVPQDWATHMIGHEITALYGLDHAQTLAIVLPNLLQQRRDAKRAKLLQFAARVWDIHTGTEDERIDAAIARMRAFFESLGVKTRLSDYGIGADAVDRIVAQLEAHGMKKLGEHRDIDLATSRRILEACV</sequence>
<dbReference type="InterPro" id="IPR056798">
    <property type="entry name" value="ADH_Fe_C"/>
</dbReference>
<dbReference type="GO" id="GO:1990002">
    <property type="term" value="F:methylglyoxal reductase (NADPH) (acetol producing) activity"/>
    <property type="evidence" value="ECO:0007669"/>
    <property type="project" value="TreeGrafter"/>
</dbReference>
<dbReference type="Proteomes" id="UP000036902">
    <property type="component" value="Chromosome"/>
</dbReference>
<evidence type="ECO:0000256" key="3">
    <source>
        <dbReference type="ARBA" id="ARBA00023002"/>
    </source>
</evidence>
<evidence type="ECO:0000256" key="2">
    <source>
        <dbReference type="ARBA" id="ARBA00007358"/>
    </source>
</evidence>
<dbReference type="PROSITE" id="PS00060">
    <property type="entry name" value="ADH_IRON_2"/>
    <property type="match status" value="1"/>
</dbReference>
<dbReference type="PROSITE" id="PS00913">
    <property type="entry name" value="ADH_IRON_1"/>
    <property type="match status" value="1"/>
</dbReference>
<dbReference type="Pfam" id="PF25137">
    <property type="entry name" value="ADH_Fe_C"/>
    <property type="match status" value="1"/>
</dbReference>
<dbReference type="PANTHER" id="PTHR43633">
    <property type="entry name" value="ALCOHOL DEHYDROGENASE YQHD"/>
    <property type="match status" value="1"/>
</dbReference>
<dbReference type="Gene3D" id="3.40.50.1970">
    <property type="match status" value="1"/>
</dbReference>
<evidence type="ECO:0000256" key="1">
    <source>
        <dbReference type="ARBA" id="ARBA00001962"/>
    </source>
</evidence>
<accession>A0A140IE13</accession>
<proteinExistence type="inferred from homology"/>
<dbReference type="Pfam" id="PF00465">
    <property type="entry name" value="Fe-ADH"/>
    <property type="match status" value="1"/>
</dbReference>
<comment type="cofactor">
    <cofactor evidence="1">
        <name>Fe cation</name>
        <dbReference type="ChEBI" id="CHEBI:24875"/>
    </cofactor>
</comment>
<dbReference type="STRING" id="1134435.AC731_002940"/>